<protein>
    <submittedName>
        <fullName evidence="3">AAA family ATPase</fullName>
    </submittedName>
</protein>
<sequence length="868" mass="95617">MKLHRIHVENFKAIDDRTLELPDCGIVIATGRNEVGKTSMVEALDLLLDTGTKASSRSRRVKTAQPYGTSLQVVVEAEMTIGDHRFIHRKCFLKDKESSLKFLAGPRAGETITGDEAVETMETLLSGTDRTLWDALRLMQASGLSPLQLNSSQALTAALEQAGGQQPDEGSGGGLMERARVEYEKYFTPGGSERRNVAARRAELEDVRSNLATAQDKLAEVDEVVDSLSRINEQISYDRTVVASKKTDCDLAEAAVASLDHLEKEVEATRHTADEAAQRRAEAQTAHELRVKLIDDRAQAQSEHERYRKVASELSALVQGVVEEQEDAQSALDETQKAVAQAEKAEAEARQTLVAARVGEKSAKARQQLDLIKDLKERIAAERQRLDAEKVDDQALSALRKAVKADDLAREKASMASPQLAVEHLTDEVPLRIDGADLDVPIGQTSQRRVDDELVMEIGDAWRVRICPTSEVMALGQDAETAHQAVVSQLESLGVTSLEQAESRLAERKVMETRISSWQERLKQAQGEATISELEAMAERDAGAVSMTVEEAQRSEENAVAAASKARTAQRQADERLKAVQERYREAHEKVFRARVDMDKSDETATRLSTELTAAREVTSDQTLAEALATTQEQDLVARAEADRAQAALAERNPDQVHTEAEGARVALKTATERLENNIRRQAELSGQLQGLGRQQRQAEVDALTVTEHQLARQVAGLEQRARSAKLLYETLKAHLERVRQSYVAPFTTQIDHIGRGVFGQDLHVEINSDLSVVARQLNGSRLEWDQLSSGAREQLGLVVRLAVARLIDPDDGVPVILDDALVYSDPVRVRHILSEVAQGARTSQIVVFTSAPERYDSVPGAQRVDFD</sequence>
<dbReference type="Proteomes" id="UP000466104">
    <property type="component" value="Unassembled WGS sequence"/>
</dbReference>
<gene>
    <name evidence="3" type="ORF">FYJ43_00450</name>
</gene>
<feature type="coiled-coil region" evidence="1">
    <location>
        <begin position="325"/>
        <end position="392"/>
    </location>
</feature>
<dbReference type="RefSeq" id="WP_154561021.1">
    <property type="nucleotide sequence ID" value="NZ_VUMG01000001.1"/>
</dbReference>
<keyword evidence="1" id="KW-0175">Coiled coil</keyword>
<feature type="coiled-coil region" evidence="1">
    <location>
        <begin position="197"/>
        <end position="224"/>
    </location>
</feature>
<dbReference type="PANTHER" id="PTHR41259:SF1">
    <property type="entry name" value="DOUBLE-STRAND BREAK REPAIR RAD50 ATPASE, PUTATIVE-RELATED"/>
    <property type="match status" value="1"/>
</dbReference>
<dbReference type="PANTHER" id="PTHR41259">
    <property type="entry name" value="DOUBLE-STRAND BREAK REPAIR RAD50 ATPASE, PUTATIVE-RELATED"/>
    <property type="match status" value="1"/>
</dbReference>
<evidence type="ECO:0000256" key="1">
    <source>
        <dbReference type="SAM" id="Coils"/>
    </source>
</evidence>
<dbReference type="InterPro" id="IPR041685">
    <property type="entry name" value="AAA_GajA/Old/RecF-like"/>
</dbReference>
<proteinExistence type="predicted"/>
<dbReference type="EMBL" id="VUMG01000001">
    <property type="protein sequence ID" value="MSS44559.1"/>
    <property type="molecule type" value="Genomic_DNA"/>
</dbReference>
<dbReference type="AlphaFoldDB" id="A0A7K0J3R3"/>
<evidence type="ECO:0000259" key="2">
    <source>
        <dbReference type="Pfam" id="PF13175"/>
    </source>
</evidence>
<name>A0A7K0J3R3_9ACTN</name>
<organism evidence="3 4">
    <name type="scientific">Cutibacterium porci</name>
    <dbReference type="NCBI Taxonomy" id="2605781"/>
    <lineage>
        <taxon>Bacteria</taxon>
        <taxon>Bacillati</taxon>
        <taxon>Actinomycetota</taxon>
        <taxon>Actinomycetes</taxon>
        <taxon>Propionibacteriales</taxon>
        <taxon>Propionibacteriaceae</taxon>
        <taxon>Cutibacterium</taxon>
    </lineage>
</organism>
<dbReference type="InterPro" id="IPR027417">
    <property type="entry name" value="P-loop_NTPase"/>
</dbReference>
<keyword evidence="4" id="KW-1185">Reference proteome</keyword>
<evidence type="ECO:0000313" key="3">
    <source>
        <dbReference type="EMBL" id="MSS44559.1"/>
    </source>
</evidence>
<dbReference type="SUPFAM" id="SSF52540">
    <property type="entry name" value="P-loop containing nucleoside triphosphate hydrolases"/>
    <property type="match status" value="1"/>
</dbReference>
<accession>A0A7K0J3R3</accession>
<feature type="domain" description="Endonuclease GajA/Old nuclease/RecF-like AAA" evidence="2">
    <location>
        <begin position="1"/>
        <end position="195"/>
    </location>
</feature>
<reference evidence="3 4" key="1">
    <citation type="submission" date="2019-08" db="EMBL/GenBank/DDBJ databases">
        <title>In-depth cultivation of the pig gut microbiome towards novel bacterial diversity and tailored functional studies.</title>
        <authorList>
            <person name="Wylensek D."/>
            <person name="Hitch T.C.A."/>
            <person name="Clavel T."/>
        </authorList>
    </citation>
    <scope>NUCLEOTIDE SEQUENCE [LARGE SCALE GENOMIC DNA]</scope>
    <source>
        <strain evidence="3 4">WCA-380-WT-3A</strain>
    </source>
</reference>
<dbReference type="Pfam" id="PF13175">
    <property type="entry name" value="AAA_15"/>
    <property type="match status" value="1"/>
</dbReference>
<dbReference type="Gene3D" id="3.40.50.300">
    <property type="entry name" value="P-loop containing nucleotide triphosphate hydrolases"/>
    <property type="match status" value="2"/>
</dbReference>
<comment type="caution">
    <text evidence="3">The sequence shown here is derived from an EMBL/GenBank/DDBJ whole genome shotgun (WGS) entry which is preliminary data.</text>
</comment>
<evidence type="ECO:0000313" key="4">
    <source>
        <dbReference type="Proteomes" id="UP000466104"/>
    </source>
</evidence>